<feature type="transmembrane region" description="Helical" evidence="1">
    <location>
        <begin position="116"/>
        <end position="135"/>
    </location>
</feature>
<keyword evidence="1" id="KW-0812">Transmembrane</keyword>
<feature type="transmembrane region" description="Helical" evidence="1">
    <location>
        <begin position="20"/>
        <end position="38"/>
    </location>
</feature>
<keyword evidence="3" id="KW-1185">Reference proteome</keyword>
<feature type="transmembrane region" description="Helical" evidence="1">
    <location>
        <begin position="211"/>
        <end position="232"/>
    </location>
</feature>
<evidence type="ECO:0008006" key="4">
    <source>
        <dbReference type="Google" id="ProtNLM"/>
    </source>
</evidence>
<keyword evidence="1" id="KW-0472">Membrane</keyword>
<name>A0A318SB90_9DEIO</name>
<feature type="transmembrane region" description="Helical" evidence="1">
    <location>
        <begin position="58"/>
        <end position="78"/>
    </location>
</feature>
<organism evidence="2 3">
    <name type="scientific">Deinococcus yavapaiensis KR-236</name>
    <dbReference type="NCBI Taxonomy" id="694435"/>
    <lineage>
        <taxon>Bacteria</taxon>
        <taxon>Thermotogati</taxon>
        <taxon>Deinococcota</taxon>
        <taxon>Deinococci</taxon>
        <taxon>Deinococcales</taxon>
        <taxon>Deinococcaceae</taxon>
        <taxon>Deinococcus</taxon>
    </lineage>
</organism>
<sequence>MKGIVTTAPAQPQGGGRKILLDLVFTLLIPIAILSPNLLGSGFSFSESVFGGGVTGNVRSYVLAALVPVAYVLVDLLLNKRVSPIAIFAGTSALVGGALAFWFVDGWQYALKDSARSILVGVAAVLSVFVGYPLFRIFVDVTSLGAKPDEQRALTTVFSNGVVKRALGLGTFIFAAVELVSAAVNFFVNLRIVTSKFGTNAFNAEVASANAVMRVPALALSLIGFGIAYWLIQQAVTAQYGKGANIFEPAQLAEKLRETPPA</sequence>
<proteinExistence type="predicted"/>
<evidence type="ECO:0000256" key="1">
    <source>
        <dbReference type="SAM" id="Phobius"/>
    </source>
</evidence>
<dbReference type="Proteomes" id="UP000248326">
    <property type="component" value="Unassembled WGS sequence"/>
</dbReference>
<feature type="transmembrane region" description="Helical" evidence="1">
    <location>
        <begin position="166"/>
        <end position="188"/>
    </location>
</feature>
<dbReference type="OrthoDB" id="69998at2"/>
<dbReference type="AlphaFoldDB" id="A0A318SB90"/>
<reference evidence="2 3" key="1">
    <citation type="submission" date="2018-06" db="EMBL/GenBank/DDBJ databases">
        <title>Genomic Encyclopedia of Type Strains, Phase IV (KMG-IV): sequencing the most valuable type-strain genomes for metagenomic binning, comparative biology and taxonomic classification.</title>
        <authorList>
            <person name="Goeker M."/>
        </authorList>
    </citation>
    <scope>NUCLEOTIDE SEQUENCE [LARGE SCALE GENOMIC DNA]</scope>
    <source>
        <strain evidence="2 3">DSM 18048</strain>
    </source>
</reference>
<dbReference type="EMBL" id="QJSX01000008">
    <property type="protein sequence ID" value="PYE53549.1"/>
    <property type="molecule type" value="Genomic_DNA"/>
</dbReference>
<evidence type="ECO:0000313" key="3">
    <source>
        <dbReference type="Proteomes" id="UP000248326"/>
    </source>
</evidence>
<gene>
    <name evidence="2" type="ORF">DES52_10878</name>
</gene>
<feature type="transmembrane region" description="Helical" evidence="1">
    <location>
        <begin position="85"/>
        <end position="104"/>
    </location>
</feature>
<accession>A0A318SB90</accession>
<evidence type="ECO:0000313" key="2">
    <source>
        <dbReference type="EMBL" id="PYE53549.1"/>
    </source>
</evidence>
<comment type="caution">
    <text evidence="2">The sequence shown here is derived from an EMBL/GenBank/DDBJ whole genome shotgun (WGS) entry which is preliminary data.</text>
</comment>
<protein>
    <recommendedName>
        <fullName evidence="4">MFS transporter</fullName>
    </recommendedName>
</protein>
<dbReference type="NCBIfam" id="NF041646">
    <property type="entry name" value="VC0807_fam"/>
    <property type="match status" value="1"/>
</dbReference>
<keyword evidence="1" id="KW-1133">Transmembrane helix</keyword>